<dbReference type="Pfam" id="PF02575">
    <property type="entry name" value="YbaB_DNA_bd"/>
    <property type="match status" value="1"/>
</dbReference>
<dbReference type="Proteomes" id="UP000035034">
    <property type="component" value="Unassembled WGS sequence"/>
</dbReference>
<dbReference type="InterPro" id="IPR004401">
    <property type="entry name" value="YbaB/EbfC"/>
</dbReference>
<evidence type="ECO:0000313" key="1">
    <source>
        <dbReference type="EMBL" id="GAB18063.1"/>
    </source>
</evidence>
<dbReference type="Gene3D" id="3.30.1310.10">
    <property type="entry name" value="Nucleoid-associated protein YbaB-like domain"/>
    <property type="match status" value="1"/>
</dbReference>
<organism evidence="1 2">
    <name type="scientific">Gordonia effusa NBRC 100432</name>
    <dbReference type="NCBI Taxonomy" id="1077974"/>
    <lineage>
        <taxon>Bacteria</taxon>
        <taxon>Bacillati</taxon>
        <taxon>Actinomycetota</taxon>
        <taxon>Actinomycetes</taxon>
        <taxon>Mycobacteriales</taxon>
        <taxon>Gordoniaceae</taxon>
        <taxon>Gordonia</taxon>
    </lineage>
</organism>
<evidence type="ECO:0000313" key="2">
    <source>
        <dbReference type="Proteomes" id="UP000035034"/>
    </source>
</evidence>
<dbReference type="AlphaFoldDB" id="H0QZ12"/>
<proteinExistence type="predicted"/>
<accession>H0QZ12</accession>
<dbReference type="EMBL" id="BAEH01000046">
    <property type="protein sequence ID" value="GAB18063.1"/>
    <property type="molecule type" value="Genomic_DNA"/>
</dbReference>
<reference evidence="1 2" key="1">
    <citation type="submission" date="2011-12" db="EMBL/GenBank/DDBJ databases">
        <title>Whole genome shotgun sequence of Gordonia effusa NBRC 100432.</title>
        <authorList>
            <person name="Yoshida I."/>
            <person name="Takarada H."/>
            <person name="Hosoyama A."/>
            <person name="Tsuchikane K."/>
            <person name="Katsumata H."/>
            <person name="Yamazaki S."/>
            <person name="Fujita N."/>
        </authorList>
    </citation>
    <scope>NUCLEOTIDE SEQUENCE [LARGE SCALE GENOMIC DNA]</scope>
    <source>
        <strain evidence="1 2">NBRC 100432</strain>
    </source>
</reference>
<gene>
    <name evidence="1" type="ORF">GOEFS_046_00190</name>
</gene>
<dbReference type="eggNOG" id="COG0718">
    <property type="taxonomic scope" value="Bacteria"/>
</dbReference>
<name>H0QZ12_9ACTN</name>
<comment type="caution">
    <text evidence="1">The sequence shown here is derived from an EMBL/GenBank/DDBJ whole genome shotgun (WGS) entry which is preliminary data.</text>
</comment>
<dbReference type="STRING" id="1077974.GOEFS_046_00190"/>
<protein>
    <submittedName>
        <fullName evidence="1">Uncharacterized protein</fullName>
    </submittedName>
</protein>
<dbReference type="GO" id="GO:0003677">
    <property type="term" value="F:DNA binding"/>
    <property type="evidence" value="ECO:0007669"/>
    <property type="project" value="InterPro"/>
</dbReference>
<dbReference type="InterPro" id="IPR036894">
    <property type="entry name" value="YbaB-like_sf"/>
</dbReference>
<dbReference type="SUPFAM" id="SSF82607">
    <property type="entry name" value="YbaB-like"/>
    <property type="match status" value="1"/>
</dbReference>
<keyword evidence="2" id="KW-1185">Reference proteome</keyword>
<sequence length="82" mass="8839">MQCLTADATSRDQLVSVHINARGLLTELRIEPAALRRYRADQLAAEIVSLVGLADKKIATIRNQTIAATVQSLSDYSGAQEG</sequence>